<dbReference type="SUPFAM" id="SSF53383">
    <property type="entry name" value="PLP-dependent transferases"/>
    <property type="match status" value="1"/>
</dbReference>
<keyword evidence="5" id="KW-0169">Cobalamin biosynthesis</keyword>
<dbReference type="Proteomes" id="UP000284177">
    <property type="component" value="Unassembled WGS sequence"/>
</dbReference>
<dbReference type="PANTHER" id="PTHR42885">
    <property type="entry name" value="HISTIDINOL-PHOSPHATE AMINOTRANSFERASE-RELATED"/>
    <property type="match status" value="1"/>
</dbReference>
<dbReference type="InterPro" id="IPR004838">
    <property type="entry name" value="NHTrfase_class1_PyrdxlP-BS"/>
</dbReference>
<evidence type="ECO:0000256" key="4">
    <source>
        <dbReference type="ARBA" id="ARBA00012285"/>
    </source>
</evidence>
<evidence type="ECO:0000256" key="6">
    <source>
        <dbReference type="ARBA" id="ARBA00022898"/>
    </source>
</evidence>
<evidence type="ECO:0000256" key="2">
    <source>
        <dbReference type="ARBA" id="ARBA00003444"/>
    </source>
</evidence>
<comment type="catalytic activity">
    <reaction evidence="9">
        <text>O-phospho-L-threonine + H(+) = (R)-1-aminopropan-2-yl phosphate + CO2</text>
        <dbReference type="Rhea" id="RHEA:11492"/>
        <dbReference type="ChEBI" id="CHEBI:15378"/>
        <dbReference type="ChEBI" id="CHEBI:16526"/>
        <dbReference type="ChEBI" id="CHEBI:58563"/>
        <dbReference type="ChEBI" id="CHEBI:58675"/>
        <dbReference type="EC" id="4.1.1.81"/>
    </reaction>
</comment>
<name>A0A419SZ95_9FIRM</name>
<dbReference type="Pfam" id="PF00155">
    <property type="entry name" value="Aminotran_1_2"/>
    <property type="match status" value="1"/>
</dbReference>
<comment type="pathway">
    <text evidence="3">Cofactor biosynthesis; adenosylcobalamin biosynthesis.</text>
</comment>
<keyword evidence="6" id="KW-0663">Pyridoxal phosphate</keyword>
<dbReference type="EC" id="4.1.1.81" evidence="4"/>
<evidence type="ECO:0000313" key="11">
    <source>
        <dbReference type="EMBL" id="RKD30587.1"/>
    </source>
</evidence>
<evidence type="ECO:0000256" key="9">
    <source>
        <dbReference type="ARBA" id="ARBA00048531"/>
    </source>
</evidence>
<accession>A0A419SZ95</accession>
<comment type="cofactor">
    <cofactor evidence="1">
        <name>pyridoxal 5'-phosphate</name>
        <dbReference type="ChEBI" id="CHEBI:597326"/>
    </cofactor>
</comment>
<dbReference type="AlphaFoldDB" id="A0A419SZ95"/>
<dbReference type="InterPro" id="IPR004839">
    <property type="entry name" value="Aminotransferase_I/II_large"/>
</dbReference>
<evidence type="ECO:0000256" key="3">
    <source>
        <dbReference type="ARBA" id="ARBA00004953"/>
    </source>
</evidence>
<evidence type="ECO:0000313" key="12">
    <source>
        <dbReference type="Proteomes" id="UP000284177"/>
    </source>
</evidence>
<dbReference type="Gene3D" id="3.40.640.10">
    <property type="entry name" value="Type I PLP-dependent aspartate aminotransferase-like (Major domain)"/>
    <property type="match status" value="1"/>
</dbReference>
<dbReference type="PANTHER" id="PTHR42885:SF1">
    <property type="entry name" value="THREONINE-PHOSPHATE DECARBOXYLASE"/>
    <property type="match status" value="1"/>
</dbReference>
<evidence type="ECO:0000256" key="5">
    <source>
        <dbReference type="ARBA" id="ARBA00022573"/>
    </source>
</evidence>
<comment type="caution">
    <text evidence="11">The sequence shown here is derived from an EMBL/GenBank/DDBJ whole genome shotgun (WGS) entry which is preliminary data.</text>
</comment>
<dbReference type="EMBL" id="MCIB01000034">
    <property type="protein sequence ID" value="RKD30587.1"/>
    <property type="molecule type" value="Genomic_DNA"/>
</dbReference>
<sequence>MGCFKLNKHGGYYGKKNNVIDFSVNINPLGVSEKVLEKLKESLKNIVKYPEIDGLSARKKLAEKLGLDYKEIILGNGATELIYLFAKSIKAKKVIIIQPTFTEYKRAFKINGSKVYHFVTDKRDNFNIDITSLITKIKEVKPEVVIICNPNNPTGTFTEIERIIPVVNVLNEIGGFLFVDESFIDFTNEKSYLKLIYKYPIFIIRSMTKFFAVPGLRLGYGIGNKKIINRLNQYKEPWTLNSLSLDIIPTLLEDAEYIKMVEKWCNSQKEFLFSKLKDLDYIDVFPSKSNFYLCKLKKGNVNILKDKLLKRNIFIRTCEDFYALDDSFFRIAVKRESENMKLIEALKDMTLV</sequence>
<feature type="domain" description="Aminotransferase class I/classII large" evidence="10">
    <location>
        <begin position="18"/>
        <end position="346"/>
    </location>
</feature>
<dbReference type="UniPathway" id="UPA00148"/>
<reference evidence="11 12" key="1">
    <citation type="submission" date="2016-08" db="EMBL/GenBank/DDBJ databases">
        <title>Novel Firmicutes and Novel Genomes.</title>
        <authorList>
            <person name="Poppleton D.I."/>
            <person name="Gribaldo S."/>
        </authorList>
    </citation>
    <scope>NUCLEOTIDE SEQUENCE [LARGE SCALE GENOMIC DNA]</scope>
    <source>
        <strain evidence="11 12">CTT3</strain>
    </source>
</reference>
<dbReference type="Gene3D" id="3.90.1150.10">
    <property type="entry name" value="Aspartate Aminotransferase, domain 1"/>
    <property type="match status" value="1"/>
</dbReference>
<gene>
    <name evidence="11" type="ORF">BET03_04415</name>
</gene>
<proteinExistence type="predicted"/>
<dbReference type="NCBIfam" id="TIGR01140">
    <property type="entry name" value="L_thr_O3P_dcar"/>
    <property type="match status" value="1"/>
</dbReference>
<evidence type="ECO:0000256" key="7">
    <source>
        <dbReference type="ARBA" id="ARBA00023239"/>
    </source>
</evidence>
<comment type="function">
    <text evidence="2">Decarboxylates L-threonine-O-3-phosphate to yield (R)-1-amino-2-propanol O-2-phosphate, the precursor for the linkage between the nucleotide loop and the corrin ring in cobalamin.</text>
</comment>
<dbReference type="InterPro" id="IPR015424">
    <property type="entry name" value="PyrdxlP-dep_Trfase"/>
</dbReference>
<dbReference type="GO" id="GO:0048472">
    <property type="term" value="F:threonine-phosphate decarboxylase activity"/>
    <property type="evidence" value="ECO:0007669"/>
    <property type="project" value="UniProtKB-EC"/>
</dbReference>
<dbReference type="GO" id="GO:0030170">
    <property type="term" value="F:pyridoxal phosphate binding"/>
    <property type="evidence" value="ECO:0007669"/>
    <property type="project" value="InterPro"/>
</dbReference>
<dbReference type="GO" id="GO:0009236">
    <property type="term" value="P:cobalamin biosynthetic process"/>
    <property type="evidence" value="ECO:0007669"/>
    <property type="project" value="UniProtKB-UniPathway"/>
</dbReference>
<dbReference type="InterPro" id="IPR015421">
    <property type="entry name" value="PyrdxlP-dep_Trfase_major"/>
</dbReference>
<dbReference type="CDD" id="cd00609">
    <property type="entry name" value="AAT_like"/>
    <property type="match status" value="1"/>
</dbReference>
<dbReference type="PROSITE" id="PS00105">
    <property type="entry name" value="AA_TRANSFER_CLASS_1"/>
    <property type="match status" value="1"/>
</dbReference>
<evidence type="ECO:0000256" key="8">
    <source>
        <dbReference type="ARBA" id="ARBA00029996"/>
    </source>
</evidence>
<evidence type="ECO:0000259" key="10">
    <source>
        <dbReference type="Pfam" id="PF00155"/>
    </source>
</evidence>
<dbReference type="InterPro" id="IPR015422">
    <property type="entry name" value="PyrdxlP-dep_Trfase_small"/>
</dbReference>
<evidence type="ECO:0000256" key="1">
    <source>
        <dbReference type="ARBA" id="ARBA00001933"/>
    </source>
</evidence>
<protein>
    <recommendedName>
        <fullName evidence="4">threonine-phosphate decarboxylase</fullName>
        <ecNumber evidence="4">4.1.1.81</ecNumber>
    </recommendedName>
    <alternativeName>
        <fullName evidence="8">L-threonine-O-3-phosphate decarboxylase</fullName>
    </alternativeName>
</protein>
<keyword evidence="12" id="KW-1185">Reference proteome</keyword>
<organism evidence="11 12">
    <name type="scientific">Thermohalobacter berrensis</name>
    <dbReference type="NCBI Taxonomy" id="99594"/>
    <lineage>
        <taxon>Bacteria</taxon>
        <taxon>Bacillati</taxon>
        <taxon>Bacillota</taxon>
        <taxon>Tissierellia</taxon>
        <taxon>Tissierellales</taxon>
        <taxon>Thermohalobacteraceae</taxon>
        <taxon>Thermohalobacter</taxon>
    </lineage>
</organism>
<dbReference type="InterPro" id="IPR005860">
    <property type="entry name" value="CobD"/>
</dbReference>
<keyword evidence="7" id="KW-0456">Lyase</keyword>